<accession>A0A316XDG2</accession>
<dbReference type="Proteomes" id="UP000236594">
    <property type="component" value="Unassembled WGS sequence"/>
</dbReference>
<gene>
    <name evidence="10" type="ORF">C1631_004575</name>
</gene>
<evidence type="ECO:0000313" key="11">
    <source>
        <dbReference type="Proteomes" id="UP000236594"/>
    </source>
</evidence>
<keyword evidence="10" id="KW-0378">Hydrolase</keyword>
<dbReference type="EMBL" id="PPED02000001">
    <property type="protein sequence ID" value="PWN71895.1"/>
    <property type="molecule type" value="Genomic_DNA"/>
</dbReference>
<dbReference type="RefSeq" id="WP_109710755.1">
    <property type="nucleotide sequence ID" value="NZ_PPED02000001.1"/>
</dbReference>
<dbReference type="OrthoDB" id="5728337at2"/>
<organism evidence="10 11">
    <name type="scientific">Chryseobacterium phosphatilyticum</name>
    <dbReference type="NCBI Taxonomy" id="475075"/>
    <lineage>
        <taxon>Bacteria</taxon>
        <taxon>Pseudomonadati</taxon>
        <taxon>Bacteroidota</taxon>
        <taxon>Flavobacteriia</taxon>
        <taxon>Flavobacteriales</taxon>
        <taxon>Weeksellaceae</taxon>
        <taxon>Chryseobacterium group</taxon>
        <taxon>Chryseobacterium</taxon>
    </lineage>
</organism>
<keyword evidence="6" id="KW-0051">Antiviral defense</keyword>
<keyword evidence="7 8" id="KW-0472">Membrane</keyword>
<evidence type="ECO:0000256" key="2">
    <source>
        <dbReference type="ARBA" id="ARBA00022475"/>
    </source>
</evidence>
<keyword evidence="4" id="KW-0547">Nucleotide-binding</keyword>
<evidence type="ECO:0000256" key="8">
    <source>
        <dbReference type="SAM" id="Phobius"/>
    </source>
</evidence>
<comment type="caution">
    <text evidence="10">The sequence shown here is derived from an EMBL/GenBank/DDBJ whole genome shotgun (WGS) entry which is preliminary data.</text>
</comment>
<dbReference type="CDD" id="cd00077">
    <property type="entry name" value="HDc"/>
    <property type="match status" value="1"/>
</dbReference>
<feature type="domain" description="HD/PDEase" evidence="9">
    <location>
        <begin position="27"/>
        <end position="142"/>
    </location>
</feature>
<dbReference type="InterPro" id="IPR003607">
    <property type="entry name" value="HD/PDEase_dom"/>
</dbReference>
<dbReference type="GO" id="GO:0000166">
    <property type="term" value="F:nucleotide binding"/>
    <property type="evidence" value="ECO:0007669"/>
    <property type="project" value="UniProtKB-KW"/>
</dbReference>
<feature type="transmembrane region" description="Helical" evidence="8">
    <location>
        <begin position="243"/>
        <end position="261"/>
    </location>
</feature>
<dbReference type="Gene3D" id="1.10.3210.10">
    <property type="entry name" value="Hypothetical protein af1432"/>
    <property type="match status" value="1"/>
</dbReference>
<dbReference type="SMART" id="SM00471">
    <property type="entry name" value="HDc"/>
    <property type="match status" value="1"/>
</dbReference>
<proteinExistence type="predicted"/>
<dbReference type="AlphaFoldDB" id="A0A316XDG2"/>
<reference evidence="10 11" key="1">
    <citation type="submission" date="2018-04" db="EMBL/GenBank/DDBJ databases">
        <title>Draft Genome Sequence of Phosphate-Solubilizing Chryseobacterium sp. ISE14 that is a Biocontrol and Plant Growth-Promoting Rhizobacterium Isolated from Cucumber.</title>
        <authorList>
            <person name="Jeong J.-J."/>
            <person name="Sang M.K."/>
            <person name="Choi I.-G."/>
            <person name="Kim K.D."/>
        </authorList>
    </citation>
    <scope>NUCLEOTIDE SEQUENCE [LARGE SCALE GENOMIC DNA]</scope>
    <source>
        <strain evidence="10 11">ISE14</strain>
    </source>
</reference>
<dbReference type="Pfam" id="PF18967">
    <property type="entry name" value="PycTM"/>
    <property type="match status" value="1"/>
</dbReference>
<dbReference type="SUPFAM" id="SSF109604">
    <property type="entry name" value="HD-domain/PDEase-like"/>
    <property type="match status" value="1"/>
</dbReference>
<comment type="subcellular location">
    <subcellularLocation>
        <location evidence="1">Cell membrane</location>
    </subcellularLocation>
</comment>
<dbReference type="InterPro" id="IPR006674">
    <property type="entry name" value="HD_domain"/>
</dbReference>
<keyword evidence="5 8" id="KW-1133">Transmembrane helix</keyword>
<evidence type="ECO:0000256" key="7">
    <source>
        <dbReference type="ARBA" id="ARBA00023136"/>
    </source>
</evidence>
<sequence>MINYKELSSMAEAEVTLFFDSNRHQEFTYHNLQHTISVVAASEIMAAYYQYEERPKALLMIAAWFHDTGYPATRGINHELASTEIAEDFLKKNNVSHEEIDFVKRCILATKMPQNPQTEEEKILCDADLHHFSLPNFFEYNEKLHKERENILEKSIPKEEWLADTLKLMSAHSYFTSYAEAHYNPGKENNSNQIKKILQQNIPENLSSPKKEKVEKPGKGVETLFRIASGNNQKMSDMADKKAQILITVNSIILSIIFSQLIRKLDESSYLSIPTYVILSVNIFSIFFSLLATRPNLSSGKFNQKDLEEKRVNLIFFGNYYNMSFDEYYKGMLSVMKDEPYLYQTLTKDIYIQGIVLSKKYRRLRISYNVFMFGIILSAFSFIMASFFLK</sequence>
<dbReference type="GO" id="GO:0005886">
    <property type="term" value="C:plasma membrane"/>
    <property type="evidence" value="ECO:0007669"/>
    <property type="project" value="UniProtKB-SubCell"/>
</dbReference>
<feature type="transmembrane region" description="Helical" evidence="8">
    <location>
        <begin position="273"/>
        <end position="292"/>
    </location>
</feature>
<feature type="transmembrane region" description="Helical" evidence="8">
    <location>
        <begin position="368"/>
        <end position="389"/>
    </location>
</feature>
<evidence type="ECO:0000256" key="1">
    <source>
        <dbReference type="ARBA" id="ARBA00004236"/>
    </source>
</evidence>
<name>A0A316XDG2_9FLAO</name>
<dbReference type="GO" id="GO:0016787">
    <property type="term" value="F:hydrolase activity"/>
    <property type="evidence" value="ECO:0007669"/>
    <property type="project" value="UniProtKB-KW"/>
</dbReference>
<evidence type="ECO:0000256" key="3">
    <source>
        <dbReference type="ARBA" id="ARBA00022692"/>
    </source>
</evidence>
<keyword evidence="3 8" id="KW-0812">Transmembrane</keyword>
<evidence type="ECO:0000256" key="5">
    <source>
        <dbReference type="ARBA" id="ARBA00022989"/>
    </source>
</evidence>
<dbReference type="Pfam" id="PF01966">
    <property type="entry name" value="HD"/>
    <property type="match status" value="1"/>
</dbReference>
<evidence type="ECO:0000313" key="10">
    <source>
        <dbReference type="EMBL" id="PWN71895.1"/>
    </source>
</evidence>
<dbReference type="InterPro" id="IPR043760">
    <property type="entry name" value="PycTM_dom"/>
</dbReference>
<evidence type="ECO:0000259" key="9">
    <source>
        <dbReference type="SMART" id="SM00471"/>
    </source>
</evidence>
<evidence type="ECO:0000256" key="6">
    <source>
        <dbReference type="ARBA" id="ARBA00023118"/>
    </source>
</evidence>
<dbReference type="GO" id="GO:0051607">
    <property type="term" value="P:defense response to virus"/>
    <property type="evidence" value="ECO:0007669"/>
    <property type="project" value="UniProtKB-KW"/>
</dbReference>
<keyword evidence="2" id="KW-1003">Cell membrane</keyword>
<evidence type="ECO:0000256" key="4">
    <source>
        <dbReference type="ARBA" id="ARBA00022741"/>
    </source>
</evidence>
<keyword evidence="11" id="KW-1185">Reference proteome</keyword>
<protein>
    <submittedName>
        <fullName evidence="10">Phosphohydrolase</fullName>
    </submittedName>
</protein>